<evidence type="ECO:0000256" key="5">
    <source>
        <dbReference type="ARBA" id="ARBA00022692"/>
    </source>
</evidence>
<evidence type="ECO:0000256" key="2">
    <source>
        <dbReference type="ARBA" id="ARBA00007613"/>
    </source>
</evidence>
<evidence type="ECO:0000256" key="4">
    <source>
        <dbReference type="ARBA" id="ARBA00022452"/>
    </source>
</evidence>
<dbReference type="AlphaFoldDB" id="A0A9X1BPV5"/>
<dbReference type="InterPro" id="IPR003423">
    <property type="entry name" value="OMP_efflux"/>
</dbReference>
<evidence type="ECO:0000313" key="10">
    <source>
        <dbReference type="Proteomes" id="UP000643207"/>
    </source>
</evidence>
<dbReference type="PANTHER" id="PTHR30026">
    <property type="entry name" value="OUTER MEMBRANE PROTEIN TOLC"/>
    <property type="match status" value="1"/>
</dbReference>
<dbReference type="InterPro" id="IPR051906">
    <property type="entry name" value="TolC-like"/>
</dbReference>
<dbReference type="EMBL" id="JAERRA010000001">
    <property type="protein sequence ID" value="MBL0718891.1"/>
    <property type="molecule type" value="Genomic_DNA"/>
</dbReference>
<dbReference type="GO" id="GO:0015562">
    <property type="term" value="F:efflux transmembrane transporter activity"/>
    <property type="evidence" value="ECO:0007669"/>
    <property type="project" value="InterPro"/>
</dbReference>
<feature type="chain" id="PRO_5040805768" evidence="8">
    <location>
        <begin position="29"/>
        <end position="491"/>
    </location>
</feature>
<proteinExistence type="inferred from homology"/>
<keyword evidence="4" id="KW-1134">Transmembrane beta strand</keyword>
<dbReference type="Proteomes" id="UP000643207">
    <property type="component" value="Unassembled WGS sequence"/>
</dbReference>
<dbReference type="Gene3D" id="2.20.200.10">
    <property type="entry name" value="Outer membrane efflux proteins (OEP)"/>
    <property type="match status" value="1"/>
</dbReference>
<organism evidence="9 10">
    <name type="scientific">Aquariibacter lacus</name>
    <dbReference type="NCBI Taxonomy" id="2801332"/>
    <lineage>
        <taxon>Bacteria</taxon>
        <taxon>Pseudomonadati</taxon>
        <taxon>Pseudomonadota</taxon>
        <taxon>Betaproteobacteria</taxon>
        <taxon>Burkholderiales</taxon>
        <taxon>Sphaerotilaceae</taxon>
        <taxon>Aquariibacter</taxon>
    </lineage>
</organism>
<dbReference type="Gene3D" id="1.20.1600.10">
    <property type="entry name" value="Outer membrane efflux proteins (OEP)"/>
    <property type="match status" value="1"/>
</dbReference>
<keyword evidence="10" id="KW-1185">Reference proteome</keyword>
<gene>
    <name evidence="9" type="ORF">JI742_03210</name>
</gene>
<evidence type="ECO:0000256" key="3">
    <source>
        <dbReference type="ARBA" id="ARBA00022448"/>
    </source>
</evidence>
<evidence type="ECO:0000313" key="9">
    <source>
        <dbReference type="EMBL" id="MBL0718891.1"/>
    </source>
</evidence>
<evidence type="ECO:0000256" key="1">
    <source>
        <dbReference type="ARBA" id="ARBA00004442"/>
    </source>
</evidence>
<dbReference type="PANTHER" id="PTHR30026:SF20">
    <property type="entry name" value="OUTER MEMBRANE PROTEIN TOLC"/>
    <property type="match status" value="1"/>
</dbReference>
<accession>A0A9X1BPV5</accession>
<comment type="similarity">
    <text evidence="2">Belongs to the outer membrane factor (OMF) (TC 1.B.17) family.</text>
</comment>
<evidence type="ECO:0000256" key="8">
    <source>
        <dbReference type="SAM" id="SignalP"/>
    </source>
</evidence>
<dbReference type="GO" id="GO:1990281">
    <property type="term" value="C:efflux pump complex"/>
    <property type="evidence" value="ECO:0007669"/>
    <property type="project" value="TreeGrafter"/>
</dbReference>
<protein>
    <submittedName>
        <fullName evidence="9">TolC family protein</fullName>
    </submittedName>
</protein>
<evidence type="ECO:0000256" key="7">
    <source>
        <dbReference type="ARBA" id="ARBA00023237"/>
    </source>
</evidence>
<keyword evidence="5" id="KW-0812">Transmembrane</keyword>
<keyword evidence="7" id="KW-0998">Cell outer membrane</keyword>
<keyword evidence="6" id="KW-0472">Membrane</keyword>
<comment type="caution">
    <text evidence="9">The sequence shown here is derived from an EMBL/GenBank/DDBJ whole genome shotgun (WGS) entry which is preliminary data.</text>
</comment>
<dbReference type="GO" id="GO:0015288">
    <property type="term" value="F:porin activity"/>
    <property type="evidence" value="ECO:0007669"/>
    <property type="project" value="TreeGrafter"/>
</dbReference>
<name>A0A9X1BPV5_9BURK</name>
<dbReference type="GO" id="GO:0009279">
    <property type="term" value="C:cell outer membrane"/>
    <property type="evidence" value="ECO:0007669"/>
    <property type="project" value="UniProtKB-SubCell"/>
</dbReference>
<comment type="subcellular location">
    <subcellularLocation>
        <location evidence="1">Cell outer membrane</location>
    </subcellularLocation>
</comment>
<evidence type="ECO:0000256" key="6">
    <source>
        <dbReference type="ARBA" id="ARBA00023136"/>
    </source>
</evidence>
<keyword evidence="3" id="KW-0813">Transport</keyword>
<sequence>MVRCPLPLRLRPLLLALLVAGLATPAAAVSPEVEAMAERLATLVRSAPEVQQAQAEIAASQAEVRAAEVARYPRFGIDTVFGNVVTDLGNDRDRRADVRVVPNVAVTVFDAGKAGARVRAARKGVAASEAFARKAAETVVLDTLTAYLQVLRFGLLAEVGSSSETALRELMALEERKAELGGAGLTDARLASSRMALSANRVLQFRLNLEEASARFTALFGVSPRLDTLPVVRIPGDWLSGGFDDSLRIALLLNPDLREASSRLEQAQERLEAERAGRFPAVDLTVSKRYEFPGGFTEKPTFGFRMALGSGTFFESAAKVQRAEAEVGSQDQRRQALLRDVTQAASAAWRRARLGGQREDLLQTAANESVAVFRARKRLNAAGRETTLAMLDAQVEANNVLIDWVNAVFDQRLNELKLAKEVGKLLPPEGGEGDWARALFTDEDFRAGVRELLRNAVPGPAVLQAERKPAVPVRLGAWAGALSLRLDPARP</sequence>
<dbReference type="Pfam" id="PF02321">
    <property type="entry name" value="OEP"/>
    <property type="match status" value="1"/>
</dbReference>
<feature type="signal peptide" evidence="8">
    <location>
        <begin position="1"/>
        <end position="28"/>
    </location>
</feature>
<reference evidence="9 10" key="1">
    <citation type="submission" date="2021-01" db="EMBL/GenBank/DDBJ databases">
        <title>Piscinibacter sp. Jin2 Genome sequencing and assembly.</title>
        <authorList>
            <person name="Kim I."/>
        </authorList>
    </citation>
    <scope>NUCLEOTIDE SEQUENCE [LARGE SCALE GENOMIC DNA]</scope>
    <source>
        <strain evidence="9 10">Jin2</strain>
    </source>
</reference>
<keyword evidence="8" id="KW-0732">Signal</keyword>
<dbReference type="SUPFAM" id="SSF56954">
    <property type="entry name" value="Outer membrane efflux proteins (OEP)"/>
    <property type="match status" value="1"/>
</dbReference>
<dbReference type="RefSeq" id="WP_201823944.1">
    <property type="nucleotide sequence ID" value="NZ_JAERRA010000001.1"/>
</dbReference>